<dbReference type="RefSeq" id="WP_132187166.1">
    <property type="nucleotide sequence ID" value="NZ_SLWM01000001.1"/>
</dbReference>
<dbReference type="Proteomes" id="UP000295818">
    <property type="component" value="Unassembled WGS sequence"/>
</dbReference>
<accession>A0ABY2BUG2</accession>
<reference evidence="1 2" key="1">
    <citation type="journal article" date="2015" name="Stand. Genomic Sci.">
        <title>Genomic Encyclopedia of Bacterial and Archaeal Type Strains, Phase III: the genomes of soil and plant-associated and newly described type strains.</title>
        <authorList>
            <person name="Whitman W.B."/>
            <person name="Woyke T."/>
            <person name="Klenk H.P."/>
            <person name="Zhou Y."/>
            <person name="Lilburn T.G."/>
            <person name="Beck B.J."/>
            <person name="De Vos P."/>
            <person name="Vandamme P."/>
            <person name="Eisen J.A."/>
            <person name="Garrity G."/>
            <person name="Hugenholtz P."/>
            <person name="Kyrpides N.C."/>
        </authorList>
    </citation>
    <scope>NUCLEOTIDE SEQUENCE [LARGE SCALE GENOMIC DNA]</scope>
    <source>
        <strain evidence="1 2">VKM Ac-2538</strain>
    </source>
</reference>
<protein>
    <submittedName>
        <fullName evidence="1">Uncharacterized protein</fullName>
    </submittedName>
</protein>
<evidence type="ECO:0000313" key="1">
    <source>
        <dbReference type="EMBL" id="TCO31855.1"/>
    </source>
</evidence>
<evidence type="ECO:0000313" key="2">
    <source>
        <dbReference type="Proteomes" id="UP000295818"/>
    </source>
</evidence>
<dbReference type="EMBL" id="SLWM01000001">
    <property type="protein sequence ID" value="TCO31855.1"/>
    <property type="molecule type" value="Genomic_DNA"/>
</dbReference>
<sequence length="88" mass="9892">MQDLVHALKDEGSLSACQVHALWQVRDELAGVWVEVRVSGPEDYQGEMRDLVERLLTEGGYAFDDYTDDAWSLGQIQHGLPNGQTFRA</sequence>
<keyword evidence="2" id="KW-1185">Reference proteome</keyword>
<proteinExistence type="predicted"/>
<comment type="caution">
    <text evidence="1">The sequence shown here is derived from an EMBL/GenBank/DDBJ whole genome shotgun (WGS) entry which is preliminary data.</text>
</comment>
<organism evidence="1 2">
    <name type="scientific">Kribbella orskensis</name>
    <dbReference type="NCBI Taxonomy" id="2512216"/>
    <lineage>
        <taxon>Bacteria</taxon>
        <taxon>Bacillati</taxon>
        <taxon>Actinomycetota</taxon>
        <taxon>Actinomycetes</taxon>
        <taxon>Propionibacteriales</taxon>
        <taxon>Kribbellaceae</taxon>
        <taxon>Kribbella</taxon>
    </lineage>
</organism>
<name>A0ABY2BUG2_9ACTN</name>
<gene>
    <name evidence="1" type="ORF">EV644_101498</name>
</gene>